<accession>A0ABW5IWE2</accession>
<dbReference type="Pfam" id="PF03083">
    <property type="entry name" value="MtN3_slv"/>
    <property type="match status" value="1"/>
</dbReference>
<sequence length="88" mass="9845">MLGWTEILGLVAGIFTTAAVTPQIWKAWKTKEVEDVSIGMYLVLITGLALWLVYGIITSDIPIIATNGTAFALNTFMLYLIFRYQEKD</sequence>
<dbReference type="EMBL" id="JBHULT010000006">
    <property type="protein sequence ID" value="MFD2516985.1"/>
    <property type="molecule type" value="Genomic_DNA"/>
</dbReference>
<dbReference type="NCBIfam" id="NF037968">
    <property type="entry name" value="SemiSWEET_2"/>
    <property type="match status" value="1"/>
</dbReference>
<evidence type="ECO:0000256" key="1">
    <source>
        <dbReference type="SAM" id="Phobius"/>
    </source>
</evidence>
<dbReference type="InterPro" id="IPR004316">
    <property type="entry name" value="SWEET_rpt"/>
</dbReference>
<keyword evidence="1" id="KW-0812">Transmembrane</keyword>
<dbReference type="Gene3D" id="1.20.1280.290">
    <property type="match status" value="1"/>
</dbReference>
<keyword evidence="1" id="KW-0472">Membrane</keyword>
<dbReference type="InterPro" id="IPR047662">
    <property type="entry name" value="SemiSWEET"/>
</dbReference>
<proteinExistence type="predicted"/>
<comment type="caution">
    <text evidence="2">The sequence shown here is derived from an EMBL/GenBank/DDBJ whole genome shotgun (WGS) entry which is preliminary data.</text>
</comment>
<dbReference type="RefSeq" id="WP_380748596.1">
    <property type="nucleotide sequence ID" value="NZ_JBHULT010000006.1"/>
</dbReference>
<evidence type="ECO:0000313" key="3">
    <source>
        <dbReference type="Proteomes" id="UP001597468"/>
    </source>
</evidence>
<dbReference type="Proteomes" id="UP001597468">
    <property type="component" value="Unassembled WGS sequence"/>
</dbReference>
<evidence type="ECO:0000313" key="2">
    <source>
        <dbReference type="EMBL" id="MFD2516985.1"/>
    </source>
</evidence>
<feature type="transmembrane region" description="Helical" evidence="1">
    <location>
        <begin position="6"/>
        <end position="25"/>
    </location>
</feature>
<feature type="transmembrane region" description="Helical" evidence="1">
    <location>
        <begin position="63"/>
        <end position="82"/>
    </location>
</feature>
<feature type="transmembrane region" description="Helical" evidence="1">
    <location>
        <begin position="37"/>
        <end position="57"/>
    </location>
</feature>
<protein>
    <submittedName>
        <fullName evidence="2">SemiSWEET family sugar transporter</fullName>
    </submittedName>
</protein>
<name>A0ABW5IWE2_9FLAO</name>
<reference evidence="3" key="1">
    <citation type="journal article" date="2019" name="Int. J. Syst. Evol. Microbiol.">
        <title>The Global Catalogue of Microorganisms (GCM) 10K type strain sequencing project: providing services to taxonomists for standard genome sequencing and annotation.</title>
        <authorList>
            <consortium name="The Broad Institute Genomics Platform"/>
            <consortium name="The Broad Institute Genome Sequencing Center for Infectious Disease"/>
            <person name="Wu L."/>
            <person name="Ma J."/>
        </authorList>
    </citation>
    <scope>NUCLEOTIDE SEQUENCE [LARGE SCALE GENOMIC DNA]</scope>
    <source>
        <strain evidence="3">KCTC 42585</strain>
    </source>
</reference>
<keyword evidence="2" id="KW-0813">Transport</keyword>
<keyword evidence="2" id="KW-0762">Sugar transport</keyword>
<organism evidence="2 3">
    <name type="scientific">Salinimicrobium flavum</name>
    <dbReference type="NCBI Taxonomy" id="1737065"/>
    <lineage>
        <taxon>Bacteria</taxon>
        <taxon>Pseudomonadati</taxon>
        <taxon>Bacteroidota</taxon>
        <taxon>Flavobacteriia</taxon>
        <taxon>Flavobacteriales</taxon>
        <taxon>Flavobacteriaceae</taxon>
        <taxon>Salinimicrobium</taxon>
    </lineage>
</organism>
<keyword evidence="1" id="KW-1133">Transmembrane helix</keyword>
<keyword evidence="3" id="KW-1185">Reference proteome</keyword>
<gene>
    <name evidence="2" type="ORF">ACFSTG_03695</name>
</gene>